<dbReference type="FunFam" id="3.40.50.1820:FF:000205">
    <property type="entry name" value="Non-haem bromoperoxidase BPO-A2"/>
    <property type="match status" value="1"/>
</dbReference>
<dbReference type="PRINTS" id="PR00111">
    <property type="entry name" value="ABHYDROLASE"/>
</dbReference>
<dbReference type="SUPFAM" id="SSF53474">
    <property type="entry name" value="alpha/beta-Hydrolases"/>
    <property type="match status" value="1"/>
</dbReference>
<feature type="domain" description="AB hydrolase-1" evidence="2">
    <location>
        <begin position="21"/>
        <end position="259"/>
    </location>
</feature>
<dbReference type="OrthoDB" id="9779853at2"/>
<dbReference type="Pfam" id="PF00561">
    <property type="entry name" value="Abhydrolase_1"/>
    <property type="match status" value="1"/>
</dbReference>
<evidence type="ECO:0000313" key="3">
    <source>
        <dbReference type="EMBL" id="PTQ07477.1"/>
    </source>
</evidence>
<dbReference type="AlphaFoldDB" id="A0A2T5FTT1"/>
<organism evidence="3 4">
    <name type="scientific">Sphingomonas oleivorans</name>
    <dbReference type="NCBI Taxonomy" id="1735121"/>
    <lineage>
        <taxon>Bacteria</taxon>
        <taxon>Pseudomonadati</taxon>
        <taxon>Pseudomonadota</taxon>
        <taxon>Alphaproteobacteria</taxon>
        <taxon>Sphingomonadales</taxon>
        <taxon>Sphingomonadaceae</taxon>
        <taxon>Sphingomonas</taxon>
    </lineage>
</organism>
<sequence>MPYVTASDGTEIYYKDWGKGPAVFFSHGWPLSADMWEYQMMFLATNGFRVIAHDRRGFGRSGQPWDGYDYDTFADDIAAILDTLDVTDVTLVGFSMGGGDVARYIAKHGTARVKKAVLTAAVTPYFIKSDDHQNGVDKSVFDWIREGLLKDRAAFIDNFGELFYGTNHNPDAASKSVLAQTLQIALAGSIKATFDCVGAFSETDFRPDMKAFTIPTLVVHGDDDQVVPLEATGRLAHELIPGSELKVYPGAPHALVFTHKDQFNADLLAFLKA</sequence>
<dbReference type="RefSeq" id="WP_107970256.1">
    <property type="nucleotide sequence ID" value="NZ_NWBU01000018.1"/>
</dbReference>
<dbReference type="PRINTS" id="PR00412">
    <property type="entry name" value="EPOXHYDRLASE"/>
</dbReference>
<evidence type="ECO:0000256" key="1">
    <source>
        <dbReference type="ARBA" id="ARBA00038128"/>
    </source>
</evidence>
<dbReference type="GO" id="GO:0016787">
    <property type="term" value="F:hydrolase activity"/>
    <property type="evidence" value="ECO:0007669"/>
    <property type="project" value="UniProtKB-KW"/>
</dbReference>
<protein>
    <submittedName>
        <fullName evidence="3">Alpha/beta hydrolase</fullName>
    </submittedName>
</protein>
<proteinExistence type="inferred from homology"/>
<evidence type="ECO:0000259" key="2">
    <source>
        <dbReference type="Pfam" id="PF00561"/>
    </source>
</evidence>
<dbReference type="InterPro" id="IPR050471">
    <property type="entry name" value="AB_hydrolase"/>
</dbReference>
<dbReference type="InterPro" id="IPR000073">
    <property type="entry name" value="AB_hydrolase_1"/>
</dbReference>
<dbReference type="InterPro" id="IPR029058">
    <property type="entry name" value="AB_hydrolase_fold"/>
</dbReference>
<keyword evidence="4" id="KW-1185">Reference proteome</keyword>
<dbReference type="EMBL" id="NWBU01000018">
    <property type="protein sequence ID" value="PTQ07477.1"/>
    <property type="molecule type" value="Genomic_DNA"/>
</dbReference>
<dbReference type="PANTHER" id="PTHR43433">
    <property type="entry name" value="HYDROLASE, ALPHA/BETA FOLD FAMILY PROTEIN"/>
    <property type="match status" value="1"/>
</dbReference>
<dbReference type="Gene3D" id="3.40.50.1820">
    <property type="entry name" value="alpha/beta hydrolase"/>
    <property type="match status" value="1"/>
</dbReference>
<comment type="similarity">
    <text evidence="1">Belongs to the AB hydrolase superfamily. Bacterial non-heme haloperoxidase / perhydrolase family.</text>
</comment>
<dbReference type="Proteomes" id="UP000244162">
    <property type="component" value="Unassembled WGS sequence"/>
</dbReference>
<keyword evidence="3" id="KW-0378">Hydrolase</keyword>
<comment type="caution">
    <text evidence="3">The sequence shown here is derived from an EMBL/GenBank/DDBJ whole genome shotgun (WGS) entry which is preliminary data.</text>
</comment>
<accession>A0A2T5FTT1</accession>
<name>A0A2T5FTT1_9SPHN</name>
<evidence type="ECO:0000313" key="4">
    <source>
        <dbReference type="Proteomes" id="UP000244162"/>
    </source>
</evidence>
<dbReference type="InterPro" id="IPR000639">
    <property type="entry name" value="Epox_hydrolase-like"/>
</dbReference>
<reference evidence="3 4" key="1">
    <citation type="submission" date="2017-09" db="EMBL/GenBank/DDBJ databases">
        <title>Sphingomonas panjinensis sp.nov., isolated from oil-contaminated soil.</title>
        <authorList>
            <person name="Wang L."/>
            <person name="Chen L."/>
        </authorList>
    </citation>
    <scope>NUCLEOTIDE SEQUENCE [LARGE SCALE GENOMIC DNA]</scope>
    <source>
        <strain evidence="3 4">FW-11</strain>
    </source>
</reference>
<dbReference type="PANTHER" id="PTHR43433:SF4">
    <property type="entry name" value="NON-HEME CHLOROPEROXIDASE-RELATED"/>
    <property type="match status" value="1"/>
</dbReference>
<gene>
    <name evidence="3" type="ORF">CLG96_18255</name>
</gene>